<accession>A0A218ZGY2</accession>
<dbReference type="OrthoDB" id="5422351at2759"/>
<dbReference type="InParanoid" id="A0A218ZGY2"/>
<evidence type="ECO:0000256" key="1">
    <source>
        <dbReference type="SAM" id="MobiDB-lite"/>
    </source>
</evidence>
<keyword evidence="3" id="KW-1185">Reference proteome</keyword>
<feature type="compositionally biased region" description="Polar residues" evidence="1">
    <location>
        <begin position="572"/>
        <end position="589"/>
    </location>
</feature>
<feature type="compositionally biased region" description="Basic and acidic residues" evidence="1">
    <location>
        <begin position="128"/>
        <end position="144"/>
    </location>
</feature>
<feature type="compositionally biased region" description="Low complexity" evidence="1">
    <location>
        <begin position="148"/>
        <end position="163"/>
    </location>
</feature>
<feature type="region of interest" description="Disordered" evidence="1">
    <location>
        <begin position="502"/>
        <end position="525"/>
    </location>
</feature>
<feature type="region of interest" description="Disordered" evidence="1">
    <location>
        <begin position="664"/>
        <end position="716"/>
    </location>
</feature>
<feature type="compositionally biased region" description="Basic and acidic residues" evidence="1">
    <location>
        <begin position="664"/>
        <end position="680"/>
    </location>
</feature>
<feature type="region of interest" description="Disordered" evidence="1">
    <location>
        <begin position="232"/>
        <end position="253"/>
    </location>
</feature>
<gene>
    <name evidence="2" type="ORF">B2J93_1176</name>
</gene>
<organism evidence="2 3">
    <name type="scientific">Diplocarpon coronariae</name>
    <dbReference type="NCBI Taxonomy" id="2795749"/>
    <lineage>
        <taxon>Eukaryota</taxon>
        <taxon>Fungi</taxon>
        <taxon>Dikarya</taxon>
        <taxon>Ascomycota</taxon>
        <taxon>Pezizomycotina</taxon>
        <taxon>Leotiomycetes</taxon>
        <taxon>Helotiales</taxon>
        <taxon>Drepanopezizaceae</taxon>
        <taxon>Diplocarpon</taxon>
    </lineage>
</organism>
<feature type="compositionally biased region" description="Low complexity" evidence="1">
    <location>
        <begin position="348"/>
        <end position="359"/>
    </location>
</feature>
<proteinExistence type="predicted"/>
<feature type="region of interest" description="Disordered" evidence="1">
    <location>
        <begin position="572"/>
        <end position="595"/>
    </location>
</feature>
<feature type="compositionally biased region" description="Pro residues" evidence="1">
    <location>
        <begin position="175"/>
        <end position="184"/>
    </location>
</feature>
<evidence type="ECO:0000313" key="2">
    <source>
        <dbReference type="EMBL" id="OWP06535.1"/>
    </source>
</evidence>
<feature type="region of interest" description="Disordered" evidence="1">
    <location>
        <begin position="265"/>
        <end position="288"/>
    </location>
</feature>
<dbReference type="AlphaFoldDB" id="A0A218ZGY2"/>
<feature type="compositionally biased region" description="Basic and acidic residues" evidence="1">
    <location>
        <begin position="365"/>
        <end position="376"/>
    </location>
</feature>
<feature type="region of interest" description="Disordered" evidence="1">
    <location>
        <begin position="308"/>
        <end position="465"/>
    </location>
</feature>
<dbReference type="EMBL" id="MZNU01000044">
    <property type="protein sequence ID" value="OWP06535.1"/>
    <property type="molecule type" value="Genomic_DNA"/>
</dbReference>
<dbReference type="Proteomes" id="UP000242519">
    <property type="component" value="Unassembled WGS sequence"/>
</dbReference>
<feature type="region of interest" description="Disordered" evidence="1">
    <location>
        <begin position="38"/>
        <end position="71"/>
    </location>
</feature>
<sequence length="716" mass="75874">MAGRGVLHPRVSEILVLPRGGAAKMRALHSWGAAFPRAPADGGPAPGPESAAEESDEIRRKIPPCSRGAGRLQTRRVRVRVRVRVGRAGQRGGCRPLTGFVVGPWRALCPLRARLEGGGAERSGAEQSRAEQSRAEQSRAEQSGRELPTATSPSRPRAARPSRLQQKPPTAHYPTPSPSIPPQSPRGTARLLRPARTTPDEDSSGGRMERDIALITCTMPVPPRVYSPPSAAVPFSHRSPHPPLSATSDAPGANGAAVLLSRTSTCVGDRGGSPKRTRGVRMGSTYDDDSGLASSTVVLRPINPVRDVVPPPRLRGASMSAVADGSSHTMNPQDKFLTPRAPPPLPSSLPRLNTSTALLSKKRSERSLSAKAEKSARSPWTFFGIRAPALSPSSPVDRRGRSASSGKPAPARRKSSAASLDDAADPRQVRSYPQTRDCSPSSGAPSRSRDPSPPRHPRPDSTYSPALLEIPDEIAEDAEDDANFAYQRRISLAEKAILTQLAPPPASRGPLAPHRPGAARDTQKPLPQIPQLARENIILSPLPRLHLAPSSDNLPASRFSFSTLASPVASPTDSQFSWSSAHSPPSVTSDIDADGDSGCGDAFTYSPVVAESPGRASSGYHAWPGGGYASEWAPSSPSPKAAKRVTFGAGNETPAYLRLDERFTATDGRDGVPTRYDQRRVAPPSDTLLEPDLGHETSETGAQAPHRGLTFLPSPG</sequence>
<evidence type="ECO:0000313" key="3">
    <source>
        <dbReference type="Proteomes" id="UP000242519"/>
    </source>
</evidence>
<feature type="region of interest" description="Disordered" evidence="1">
    <location>
        <begin position="118"/>
        <end position="209"/>
    </location>
</feature>
<name>A0A218ZGY2_9HELO</name>
<comment type="caution">
    <text evidence="2">The sequence shown here is derived from an EMBL/GenBank/DDBJ whole genome shotgun (WGS) entry which is preliminary data.</text>
</comment>
<protein>
    <submittedName>
        <fullName evidence="2">Uncharacterized protein</fullName>
    </submittedName>
</protein>
<reference evidence="2 3" key="1">
    <citation type="submission" date="2017-04" db="EMBL/GenBank/DDBJ databases">
        <title>Draft genome sequence of Marssonina coronaria NL1: causal agent of apple blotch.</title>
        <authorList>
            <person name="Cheng Q."/>
        </authorList>
    </citation>
    <scope>NUCLEOTIDE SEQUENCE [LARGE SCALE GENOMIC DNA]</scope>
    <source>
        <strain evidence="2 3">NL1</strain>
    </source>
</reference>
<feature type="compositionally biased region" description="Basic and acidic residues" evidence="1">
    <location>
        <begin position="447"/>
        <end position="459"/>
    </location>
</feature>